<organism evidence="2 3">
    <name type="scientific">Stylophora pistillata</name>
    <name type="common">Smooth cauliflower coral</name>
    <dbReference type="NCBI Taxonomy" id="50429"/>
    <lineage>
        <taxon>Eukaryota</taxon>
        <taxon>Metazoa</taxon>
        <taxon>Cnidaria</taxon>
        <taxon>Anthozoa</taxon>
        <taxon>Hexacorallia</taxon>
        <taxon>Scleractinia</taxon>
        <taxon>Astrocoeniina</taxon>
        <taxon>Pocilloporidae</taxon>
        <taxon>Stylophora</taxon>
    </lineage>
</organism>
<proteinExistence type="predicted"/>
<feature type="region of interest" description="Disordered" evidence="1">
    <location>
        <begin position="31"/>
        <end position="63"/>
    </location>
</feature>
<accession>A0A2B4SFI8</accession>
<keyword evidence="3" id="KW-1185">Reference proteome</keyword>
<dbReference type="Proteomes" id="UP000225706">
    <property type="component" value="Unassembled WGS sequence"/>
</dbReference>
<dbReference type="PANTHER" id="PTHR33050">
    <property type="entry name" value="REVERSE TRANSCRIPTASE DOMAIN-CONTAINING PROTEIN"/>
    <property type="match status" value="1"/>
</dbReference>
<dbReference type="CDD" id="cd09275">
    <property type="entry name" value="RNase_HI_RT_DIRS1"/>
    <property type="match status" value="1"/>
</dbReference>
<name>A0A2B4SFI8_STYPI</name>
<dbReference type="SUPFAM" id="SSF56672">
    <property type="entry name" value="DNA/RNA polymerases"/>
    <property type="match status" value="1"/>
</dbReference>
<evidence type="ECO:0000256" key="1">
    <source>
        <dbReference type="SAM" id="MobiDB-lite"/>
    </source>
</evidence>
<dbReference type="PANTHER" id="PTHR33050:SF8">
    <property type="entry name" value="REVERSE TRANSCRIPTASE DOMAIN-CONTAINING PROTEIN"/>
    <property type="match status" value="1"/>
</dbReference>
<dbReference type="OrthoDB" id="10064489at2759"/>
<sequence length="535" mass="59497">MYSSFAWITRSEKLSFDLLRALVSLVAPPHRRRRTAAPSLPSSGNDSDLPSQPAVLHSVPSSHASERTISATIPAFPPALLDQLVQHVAAEVTRQFQPASFPPAIQESQVPFPTTEVFPNVAGTTAVQQLTTEVPVVGSSPVGNTSAGEQVAQVVQSLHSSLTEGKYQLTINPGDGSWVQAFHVFVGVFTSRSPSEGFPLYFDGPRCSQEAPNLLSALQNPKAVSAKLSKELDAHRLAGPFSSPPFPIFRISPLGLVPKKVEAKTDVKSAFRLVPIRPEDYDLLGIYWEGQYYYGSFLGIPMAPEKTVGSSTTLAFAGIELDTVLMEARLPQEKLDKCRDLPSAFLGRRKLSKEVKEDLLVWQSFVSAFNGRSFFLADRWTNSHQLELYADASGALGYGAVLGTHWCYGQWPHSWHHFNIAVLELYPIILILHLWGHDVQNQKILFFTDNEALVHVINKQSSRDKNMMFFVRRLVLVRLEKNICFEAKHIPGVHNVLADALSRLKLQTFKQLAPAYMNVHPTEIPYHLLPHSWHQ</sequence>
<feature type="compositionally biased region" description="Polar residues" evidence="1">
    <location>
        <begin position="40"/>
        <end position="50"/>
    </location>
</feature>
<reference evidence="3" key="1">
    <citation type="journal article" date="2017" name="bioRxiv">
        <title>Comparative analysis of the genomes of Stylophora pistillata and Acropora digitifera provides evidence for extensive differences between species of corals.</title>
        <authorList>
            <person name="Voolstra C.R."/>
            <person name="Li Y."/>
            <person name="Liew Y.J."/>
            <person name="Baumgarten S."/>
            <person name="Zoccola D."/>
            <person name="Flot J.-F."/>
            <person name="Tambutte S."/>
            <person name="Allemand D."/>
            <person name="Aranda M."/>
        </authorList>
    </citation>
    <scope>NUCLEOTIDE SEQUENCE [LARGE SCALE GENOMIC DNA]</scope>
</reference>
<dbReference type="InterPro" id="IPR052055">
    <property type="entry name" value="Hepadnavirus_pol/RT"/>
</dbReference>
<dbReference type="AlphaFoldDB" id="A0A2B4SFI8"/>
<comment type="caution">
    <text evidence="2">The sequence shown here is derived from an EMBL/GenBank/DDBJ whole genome shotgun (WGS) entry which is preliminary data.</text>
</comment>
<gene>
    <name evidence="2" type="ORF">AWC38_SpisGene7982</name>
</gene>
<protein>
    <recommendedName>
        <fullName evidence="4">Reverse transcriptase RNase H-like domain-containing protein</fullName>
    </recommendedName>
</protein>
<evidence type="ECO:0008006" key="4">
    <source>
        <dbReference type="Google" id="ProtNLM"/>
    </source>
</evidence>
<dbReference type="InterPro" id="IPR043502">
    <property type="entry name" value="DNA/RNA_pol_sf"/>
</dbReference>
<evidence type="ECO:0000313" key="2">
    <source>
        <dbReference type="EMBL" id="PFX27327.1"/>
    </source>
</evidence>
<evidence type="ECO:0000313" key="3">
    <source>
        <dbReference type="Proteomes" id="UP000225706"/>
    </source>
</evidence>
<dbReference type="EMBL" id="LSMT01000106">
    <property type="protein sequence ID" value="PFX27327.1"/>
    <property type="molecule type" value="Genomic_DNA"/>
</dbReference>